<feature type="coiled-coil region" evidence="4">
    <location>
        <begin position="442"/>
        <end position="469"/>
    </location>
</feature>
<comment type="subunit">
    <text evidence="2">Heterodimer of SbcC and SbcD.</text>
</comment>
<evidence type="ECO:0000313" key="7">
    <source>
        <dbReference type="Proteomes" id="UP000094580"/>
    </source>
</evidence>
<comment type="similarity">
    <text evidence="1">Belongs to the SMC family. SbcC subfamily.</text>
</comment>
<protein>
    <recommendedName>
        <fullName evidence="3">Nuclease SbcCD subunit C</fullName>
    </recommendedName>
</protein>
<dbReference type="RefSeq" id="WP_069034272.1">
    <property type="nucleotide sequence ID" value="NZ_MDKC01000023.1"/>
</dbReference>
<evidence type="ECO:0000256" key="1">
    <source>
        <dbReference type="ARBA" id="ARBA00006930"/>
    </source>
</evidence>
<keyword evidence="4" id="KW-0175">Coiled coil</keyword>
<reference evidence="6 7" key="1">
    <citation type="submission" date="2016-07" db="EMBL/GenBank/DDBJ databases">
        <authorList>
            <person name="Townsley L."/>
            <person name="Shank E.A."/>
        </authorList>
    </citation>
    <scope>NUCLEOTIDE SEQUENCE [LARGE SCALE GENOMIC DNA]</scope>
    <source>
        <strain evidence="6 7">CH01</strain>
    </source>
</reference>
<comment type="caution">
    <text evidence="6">The sequence shown here is derived from an EMBL/GenBank/DDBJ whole genome shotgun (WGS) entry which is preliminary data.</text>
</comment>
<evidence type="ECO:0000256" key="2">
    <source>
        <dbReference type="ARBA" id="ARBA00011322"/>
    </source>
</evidence>
<keyword evidence="7" id="KW-1185">Reference proteome</keyword>
<accession>A0ABX2ZSL9</accession>
<organism evidence="6 7">
    <name type="scientific">Gottfriedia luciferensis</name>
    <dbReference type="NCBI Taxonomy" id="178774"/>
    <lineage>
        <taxon>Bacteria</taxon>
        <taxon>Bacillati</taxon>
        <taxon>Bacillota</taxon>
        <taxon>Bacilli</taxon>
        <taxon>Bacillales</taxon>
        <taxon>Bacillaceae</taxon>
        <taxon>Gottfriedia</taxon>
    </lineage>
</organism>
<feature type="coiled-coil region" evidence="4">
    <location>
        <begin position="215"/>
        <end position="256"/>
    </location>
</feature>
<evidence type="ECO:0000313" key="6">
    <source>
        <dbReference type="EMBL" id="ODG91512.1"/>
    </source>
</evidence>
<dbReference type="InterPro" id="IPR017599">
    <property type="entry name" value="DNA_S_DndD"/>
</dbReference>
<dbReference type="Gene3D" id="3.40.50.300">
    <property type="entry name" value="P-loop containing nucleotide triphosphate hydrolases"/>
    <property type="match status" value="2"/>
</dbReference>
<sequence>MIFEYIRFHNYRPYYGTQTIYFTEKNPKFSPFNQNIVLIGGLNGAGKTSLINAIFVCLYGRRFFSKKEYSKILETAINKKFRIEGGTESTIELCFKDSSGVYMIEVKFFQTRTGIEDEITLYTIDVDGQKIKSSTTSEEFISFIDKKIPKEVSQFFIFDAEKIRDLVGQHDAKETIDAIQKVVSLDLYRTLSKDLLHLFNTETKKLDSLVKDDDLTNIQKRLEEIQNILENNDNKIEEIKLNTENLYEQKNNFEKAKRQKFISTSLSKQKISKILGEKKANLKSFQKGIEAFAKTDLLKLILKRPIDDLKSRLQKEKEYQNVLNQNKSAFKSYESFANELMQIQVDPPLTNEQKHQLYESGKGIWKRLNNIRERMITEDLTVIHDLSDGDYRRIISYPNSTTSNLSKLLDDRYKTELEITKYENQLESAPEEVDTTIEDSKIREIDKEIVNQQTNKKFLLRESNKLKDEQGKLTREYTVKLKARNENSDVVHKVELVKNLLSATDEFISEVTILKAKLLKVEIENILNILFRKKDLNRIEFDSKDFTLRIFDEDDREIDLTSRSEGEKQLIALAMIWALTKVAGTKMPFVIDTPLARLDSIHRTNLVNSYFTKLNEQVIILSTDTEIDERFMKDLEPHLVKSYVLEHDDEEEYTKIREGYFEFAGGVL</sequence>
<evidence type="ECO:0000256" key="3">
    <source>
        <dbReference type="ARBA" id="ARBA00013368"/>
    </source>
</evidence>
<gene>
    <name evidence="6" type="ORF">BED47_07615</name>
</gene>
<proteinExistence type="inferred from homology"/>
<dbReference type="SUPFAM" id="SSF52540">
    <property type="entry name" value="P-loop containing nucleoside triphosphate hydrolases"/>
    <property type="match status" value="1"/>
</dbReference>
<dbReference type="EMBL" id="MDKC01000023">
    <property type="protein sequence ID" value="ODG91512.1"/>
    <property type="molecule type" value="Genomic_DNA"/>
</dbReference>
<dbReference type="PANTHER" id="PTHR32114">
    <property type="entry name" value="ABC TRANSPORTER ABCH.3"/>
    <property type="match status" value="1"/>
</dbReference>
<dbReference type="InterPro" id="IPR038729">
    <property type="entry name" value="Rad50/SbcC_AAA"/>
</dbReference>
<dbReference type="InterPro" id="IPR027417">
    <property type="entry name" value="P-loop_NTPase"/>
</dbReference>
<dbReference type="Proteomes" id="UP000094580">
    <property type="component" value="Unassembled WGS sequence"/>
</dbReference>
<evidence type="ECO:0000256" key="4">
    <source>
        <dbReference type="SAM" id="Coils"/>
    </source>
</evidence>
<dbReference type="Pfam" id="PF13476">
    <property type="entry name" value="AAA_23"/>
    <property type="match status" value="1"/>
</dbReference>
<feature type="domain" description="Rad50/SbcC-type AAA" evidence="5">
    <location>
        <begin position="6"/>
        <end position="259"/>
    </location>
</feature>
<evidence type="ECO:0000259" key="5">
    <source>
        <dbReference type="Pfam" id="PF13476"/>
    </source>
</evidence>
<name>A0ABX2ZSL9_9BACI</name>
<dbReference type="PANTHER" id="PTHR32114:SF2">
    <property type="entry name" value="ABC TRANSPORTER ABCH.3"/>
    <property type="match status" value="1"/>
</dbReference>
<dbReference type="NCBIfam" id="TIGR03185">
    <property type="entry name" value="DNA_S_dndD"/>
    <property type="match status" value="1"/>
</dbReference>